<proteinExistence type="predicted"/>
<dbReference type="EMBL" id="PISD01000024">
    <property type="protein sequence ID" value="PKG28779.1"/>
    <property type="molecule type" value="Genomic_DNA"/>
</dbReference>
<keyword evidence="2" id="KW-1185">Reference proteome</keyword>
<dbReference type="RefSeq" id="WP_066192258.1">
    <property type="nucleotide sequence ID" value="NZ_JARMMB010000052.1"/>
</dbReference>
<comment type="caution">
    <text evidence="1">The sequence shown here is derived from an EMBL/GenBank/DDBJ whole genome shotgun (WGS) entry which is preliminary data.</text>
</comment>
<accession>A0A2N0ZGZ1</accession>
<dbReference type="Proteomes" id="UP000233343">
    <property type="component" value="Unassembled WGS sequence"/>
</dbReference>
<reference evidence="1 2" key="1">
    <citation type="journal article" date="2010" name="Int. J. Syst. Evol. Microbiol.">
        <title>Bacillus horneckiae sp. nov., isolated from a spacecraft-assembly clean room.</title>
        <authorList>
            <person name="Vaishampayan P."/>
            <person name="Probst A."/>
            <person name="Krishnamurthi S."/>
            <person name="Ghosh S."/>
            <person name="Osman S."/>
            <person name="McDowall A."/>
            <person name="Ruckmani A."/>
            <person name="Mayilraj S."/>
            <person name="Venkateswaran K."/>
        </authorList>
    </citation>
    <scope>NUCLEOTIDE SEQUENCE [LARGE SCALE GENOMIC DNA]</scope>
    <source>
        <strain evidence="2">1PO1SC</strain>
    </source>
</reference>
<protein>
    <submittedName>
        <fullName evidence="1">Uncharacterized protein</fullName>
    </submittedName>
</protein>
<gene>
    <name evidence="1" type="ORF">CWS20_11880</name>
</gene>
<evidence type="ECO:0000313" key="2">
    <source>
        <dbReference type="Proteomes" id="UP000233343"/>
    </source>
</evidence>
<evidence type="ECO:0000313" key="1">
    <source>
        <dbReference type="EMBL" id="PKG28779.1"/>
    </source>
</evidence>
<sequence>MAEIKQFNSFPVSYCRLSDDFLNQRVLAEYYHHDMPSEPSISVLGVLTDVFISNDDDGYINLRFENGTDISFKKENYLTNISNEEVVFTSKYDSETYCIITIQ</sequence>
<dbReference type="AlphaFoldDB" id="A0A2N0ZGZ1"/>
<name>A0A2N0ZGZ1_9BACI</name>
<organism evidence="1 2">
    <name type="scientific">Cytobacillus horneckiae</name>
    <dbReference type="NCBI Taxonomy" id="549687"/>
    <lineage>
        <taxon>Bacteria</taxon>
        <taxon>Bacillati</taxon>
        <taxon>Bacillota</taxon>
        <taxon>Bacilli</taxon>
        <taxon>Bacillales</taxon>
        <taxon>Bacillaceae</taxon>
        <taxon>Cytobacillus</taxon>
    </lineage>
</organism>